<organism evidence="5 6">
    <name type="scientific">Basidiobolus ranarum</name>
    <dbReference type="NCBI Taxonomy" id="34480"/>
    <lineage>
        <taxon>Eukaryota</taxon>
        <taxon>Fungi</taxon>
        <taxon>Fungi incertae sedis</taxon>
        <taxon>Zoopagomycota</taxon>
        <taxon>Entomophthoromycotina</taxon>
        <taxon>Basidiobolomycetes</taxon>
        <taxon>Basidiobolales</taxon>
        <taxon>Basidiobolaceae</taxon>
        <taxon>Basidiobolus</taxon>
    </lineage>
</organism>
<evidence type="ECO:0000313" key="5">
    <source>
        <dbReference type="EMBL" id="KAK9765800.1"/>
    </source>
</evidence>
<dbReference type="InterPro" id="IPR002110">
    <property type="entry name" value="Ankyrin_rpt"/>
</dbReference>
<evidence type="ECO:0000256" key="3">
    <source>
        <dbReference type="PROSITE-ProRule" id="PRU00023"/>
    </source>
</evidence>
<proteinExistence type="predicted"/>
<dbReference type="PROSITE" id="PS50088">
    <property type="entry name" value="ANK_REPEAT"/>
    <property type="match status" value="1"/>
</dbReference>
<keyword evidence="1" id="KW-0677">Repeat</keyword>
<dbReference type="PANTHER" id="PTHR24171:SF8">
    <property type="entry name" value="BRCA1-ASSOCIATED RING DOMAIN PROTEIN 1"/>
    <property type="match status" value="1"/>
</dbReference>
<feature type="region of interest" description="Disordered" evidence="4">
    <location>
        <begin position="145"/>
        <end position="164"/>
    </location>
</feature>
<dbReference type="Proteomes" id="UP001479436">
    <property type="component" value="Unassembled WGS sequence"/>
</dbReference>
<reference evidence="5 6" key="1">
    <citation type="submission" date="2023-04" db="EMBL/GenBank/DDBJ databases">
        <title>Genome of Basidiobolus ranarum AG-B5.</title>
        <authorList>
            <person name="Stajich J.E."/>
            <person name="Carter-House D."/>
            <person name="Gryganskyi A."/>
        </authorList>
    </citation>
    <scope>NUCLEOTIDE SEQUENCE [LARGE SCALE GENOMIC DNA]</scope>
    <source>
        <strain evidence="5 6">AG-B5</strain>
    </source>
</reference>
<dbReference type="Pfam" id="PF12796">
    <property type="entry name" value="Ank_2"/>
    <property type="match status" value="1"/>
</dbReference>
<dbReference type="Gene3D" id="1.25.40.20">
    <property type="entry name" value="Ankyrin repeat-containing domain"/>
    <property type="match status" value="2"/>
</dbReference>
<evidence type="ECO:0000256" key="1">
    <source>
        <dbReference type="ARBA" id="ARBA00022737"/>
    </source>
</evidence>
<dbReference type="InterPro" id="IPR036770">
    <property type="entry name" value="Ankyrin_rpt-contain_sf"/>
</dbReference>
<accession>A0ABR2WWC9</accession>
<evidence type="ECO:0008006" key="7">
    <source>
        <dbReference type="Google" id="ProtNLM"/>
    </source>
</evidence>
<evidence type="ECO:0000313" key="6">
    <source>
        <dbReference type="Proteomes" id="UP001479436"/>
    </source>
</evidence>
<feature type="repeat" description="ANK" evidence="3">
    <location>
        <begin position="78"/>
        <end position="115"/>
    </location>
</feature>
<dbReference type="SUPFAM" id="SSF48403">
    <property type="entry name" value="Ankyrin repeat"/>
    <property type="match status" value="1"/>
</dbReference>
<sequence>MSGDEGASCDELILAACKNDHLDMLEDVLNQPGTFNINCVDSLGNTGLHYAAKFGALSCIASLLQQPEIQVDKQNRISFDTPLHMAVTYKDDPSVTLEIVQLLIEHDADPRILNKQRQKPVDMVDRGFQELRSLLQQAELAINMSHDDMVGDDSDSDSDGEISE</sequence>
<protein>
    <recommendedName>
        <fullName evidence="7">Ankyrin</fullName>
    </recommendedName>
</protein>
<dbReference type="SMART" id="SM00248">
    <property type="entry name" value="ANK"/>
    <property type="match status" value="3"/>
</dbReference>
<keyword evidence="2 3" id="KW-0040">ANK repeat</keyword>
<gene>
    <name evidence="5" type="ORF">K7432_005587</name>
</gene>
<dbReference type="PANTHER" id="PTHR24171">
    <property type="entry name" value="ANKYRIN REPEAT DOMAIN-CONTAINING PROTEIN 39-RELATED"/>
    <property type="match status" value="1"/>
</dbReference>
<dbReference type="EMBL" id="JASJQH010000224">
    <property type="protein sequence ID" value="KAK9765800.1"/>
    <property type="molecule type" value="Genomic_DNA"/>
</dbReference>
<evidence type="ECO:0000256" key="2">
    <source>
        <dbReference type="ARBA" id="ARBA00023043"/>
    </source>
</evidence>
<keyword evidence="6" id="KW-1185">Reference proteome</keyword>
<feature type="compositionally biased region" description="Acidic residues" evidence="4">
    <location>
        <begin position="150"/>
        <end position="164"/>
    </location>
</feature>
<name>A0ABR2WWC9_9FUNG</name>
<evidence type="ECO:0000256" key="4">
    <source>
        <dbReference type="SAM" id="MobiDB-lite"/>
    </source>
</evidence>
<comment type="caution">
    <text evidence="5">The sequence shown here is derived from an EMBL/GenBank/DDBJ whole genome shotgun (WGS) entry which is preliminary data.</text>
</comment>